<comment type="subcellular location">
    <subcellularLocation>
        <location evidence="1 8">Cell membrane</location>
        <topology evidence="1 8">Multi-pass membrane protein</topology>
    </subcellularLocation>
</comment>
<sequence>MGAIRKEFKHIARDKQTILILLVMPIVLICLFGFAVSTEVRGIRVAIVDEQKTQDSRRLCEKINANEYFSVSGYVNDVQEIESYLKQGKADVGIVLSKQQGIQILADGSEPNQAQTRVAYLSQILAGSRVSGVSEVSGGNCQIVNCPIVNGKMLFNPQLKSSYNFVPGVIGVILLLICAMMTSISIVREKERGTMEILLASPMHPLYIIIAKLLPYLMVSSINLVTILLISYFVLGVPIVGSILLFCAITLLYILVALALGLFISTVVNSQLAAMLLSLLMIVPAIYLSGMVFPIESMPEAAAKVSNVIPTRWYIDASRKILIQGVSAQYLIKNFAVLAIEAVVLIAVSVKLYKTRLE</sequence>
<dbReference type="PROSITE" id="PS51012">
    <property type="entry name" value="ABC_TM2"/>
    <property type="match status" value="1"/>
</dbReference>
<keyword evidence="5 8" id="KW-0812">Transmembrane</keyword>
<comment type="similarity">
    <text evidence="2 8">Belongs to the ABC-2 integral membrane protein family.</text>
</comment>
<evidence type="ECO:0000256" key="2">
    <source>
        <dbReference type="ARBA" id="ARBA00007783"/>
    </source>
</evidence>
<name>A0A0H3U7N3_9BACT</name>
<evidence type="ECO:0000256" key="6">
    <source>
        <dbReference type="ARBA" id="ARBA00022989"/>
    </source>
</evidence>
<accession>A0A0H3U7N3</accession>
<dbReference type="PANTHER" id="PTHR30294:SF29">
    <property type="entry name" value="MULTIDRUG ABC TRANSPORTER PERMEASE YBHS-RELATED"/>
    <property type="match status" value="1"/>
</dbReference>
<feature type="transmembrane region" description="Helical" evidence="8">
    <location>
        <begin position="239"/>
        <end position="264"/>
    </location>
</feature>
<evidence type="ECO:0000256" key="8">
    <source>
        <dbReference type="RuleBase" id="RU361157"/>
    </source>
</evidence>
<evidence type="ECO:0000259" key="9">
    <source>
        <dbReference type="PROSITE" id="PS51012"/>
    </source>
</evidence>
<organism evidence="10">
    <name type="scientific">uncultured bacterium fosmid pJB69A5</name>
    <dbReference type="NCBI Taxonomy" id="1478067"/>
    <lineage>
        <taxon>Bacteria</taxon>
        <taxon>environmental samples</taxon>
    </lineage>
</organism>
<reference evidence="10" key="1">
    <citation type="submission" date="2013-08" db="EMBL/GenBank/DDBJ databases">
        <title>Comparison of modified E. coli strains.</title>
        <authorList>
            <person name="Juergensen J."/>
            <person name="Bonge A."/>
            <person name="Streit W.R."/>
        </authorList>
    </citation>
    <scope>NUCLEOTIDE SEQUENCE</scope>
</reference>
<dbReference type="EMBL" id="KF540239">
    <property type="protein sequence ID" value="AIF26594.1"/>
    <property type="molecule type" value="Genomic_DNA"/>
</dbReference>
<dbReference type="AlphaFoldDB" id="A0A0H3U7N3"/>
<evidence type="ECO:0000256" key="3">
    <source>
        <dbReference type="ARBA" id="ARBA00022448"/>
    </source>
</evidence>
<feature type="transmembrane region" description="Helical" evidence="8">
    <location>
        <begin position="335"/>
        <end position="353"/>
    </location>
</feature>
<dbReference type="PRINTS" id="PR00164">
    <property type="entry name" value="ABC2TRNSPORT"/>
</dbReference>
<dbReference type="GO" id="GO:0140359">
    <property type="term" value="F:ABC-type transporter activity"/>
    <property type="evidence" value="ECO:0007669"/>
    <property type="project" value="InterPro"/>
</dbReference>
<dbReference type="PANTHER" id="PTHR30294">
    <property type="entry name" value="MEMBRANE COMPONENT OF ABC TRANSPORTER YHHJ-RELATED"/>
    <property type="match status" value="1"/>
</dbReference>
<dbReference type="GO" id="GO:0043190">
    <property type="term" value="C:ATP-binding cassette (ABC) transporter complex"/>
    <property type="evidence" value="ECO:0007669"/>
    <property type="project" value="InterPro"/>
</dbReference>
<dbReference type="InterPro" id="IPR013525">
    <property type="entry name" value="ABC2_TM"/>
</dbReference>
<evidence type="ECO:0000256" key="4">
    <source>
        <dbReference type="ARBA" id="ARBA00022475"/>
    </source>
</evidence>
<feature type="transmembrane region" description="Helical" evidence="8">
    <location>
        <begin position="207"/>
        <end position="233"/>
    </location>
</feature>
<dbReference type="InterPro" id="IPR047817">
    <property type="entry name" value="ABC2_TM_bact-type"/>
</dbReference>
<dbReference type="Pfam" id="PF12698">
    <property type="entry name" value="ABC2_membrane_3"/>
    <property type="match status" value="1"/>
</dbReference>
<evidence type="ECO:0000256" key="7">
    <source>
        <dbReference type="ARBA" id="ARBA00023136"/>
    </source>
</evidence>
<keyword evidence="4 8" id="KW-1003">Cell membrane</keyword>
<dbReference type="InterPro" id="IPR000412">
    <property type="entry name" value="ABC_2_transport"/>
</dbReference>
<dbReference type="InterPro" id="IPR051449">
    <property type="entry name" value="ABC-2_transporter_component"/>
</dbReference>
<feature type="transmembrane region" description="Helical" evidence="8">
    <location>
        <begin position="18"/>
        <end position="36"/>
    </location>
</feature>
<evidence type="ECO:0000256" key="5">
    <source>
        <dbReference type="ARBA" id="ARBA00022692"/>
    </source>
</evidence>
<keyword evidence="6 8" id="KW-1133">Transmembrane helix</keyword>
<feature type="transmembrane region" description="Helical" evidence="8">
    <location>
        <begin position="276"/>
        <end position="295"/>
    </location>
</feature>
<keyword evidence="7 8" id="KW-0472">Membrane</keyword>
<proteinExistence type="inferred from homology"/>
<evidence type="ECO:0000313" key="10">
    <source>
        <dbReference type="EMBL" id="AIF26594.1"/>
    </source>
</evidence>
<keyword evidence="3 8" id="KW-0813">Transport</keyword>
<feature type="domain" description="ABC transmembrane type-2" evidence="9">
    <location>
        <begin position="130"/>
        <end position="356"/>
    </location>
</feature>
<protein>
    <recommendedName>
        <fullName evidence="8">Transport permease protein</fullName>
    </recommendedName>
</protein>
<feature type="transmembrane region" description="Helical" evidence="8">
    <location>
        <begin position="165"/>
        <end position="187"/>
    </location>
</feature>
<evidence type="ECO:0000256" key="1">
    <source>
        <dbReference type="ARBA" id="ARBA00004651"/>
    </source>
</evidence>